<dbReference type="GO" id="GO:0051879">
    <property type="term" value="F:Hsp90 protein binding"/>
    <property type="evidence" value="ECO:0007669"/>
    <property type="project" value="InterPro"/>
</dbReference>
<sequence>MATVTPTFKWAQSRSKVFVTIQLTNIDDLKHSISDKSFAFTGVRGPKKYELNFEMPHAVDPKASKFVPGRHPRFDIAKADSKIFWTRLCSDKRRFKNFCKVDFDKWKDEDELYDEEEEDDSKEEEKKTGEVSAMGVPPSLGGMTQEGIEKLMSEVKLKKGKIDEDPDSDDDPLSDLEA</sequence>
<dbReference type="GO" id="GO:0005634">
    <property type="term" value="C:nucleus"/>
    <property type="evidence" value="ECO:0007669"/>
    <property type="project" value="TreeGrafter"/>
</dbReference>
<dbReference type="CDD" id="cd06465">
    <property type="entry name" value="p23_hB-ind1_like"/>
    <property type="match status" value="1"/>
</dbReference>
<dbReference type="Pfam" id="PF04969">
    <property type="entry name" value="CS"/>
    <property type="match status" value="1"/>
</dbReference>
<dbReference type="PANTHER" id="PTHR22932">
    <property type="entry name" value="TELOMERASE-BINDING PROTEIN P23 HSP90 CO-CHAPERONE"/>
    <property type="match status" value="1"/>
</dbReference>
<comment type="similarity">
    <text evidence="1">Belongs to the p23/wos2 family.</text>
</comment>
<protein>
    <recommendedName>
        <fullName evidence="3">CS domain-containing protein</fullName>
    </recommendedName>
</protein>
<dbReference type="GO" id="GO:0005829">
    <property type="term" value="C:cytosol"/>
    <property type="evidence" value="ECO:0007669"/>
    <property type="project" value="TreeGrafter"/>
</dbReference>
<accession>A0A7S0DRL4</accession>
<dbReference type="InterPro" id="IPR045250">
    <property type="entry name" value="p23-like"/>
</dbReference>
<evidence type="ECO:0000256" key="2">
    <source>
        <dbReference type="SAM" id="MobiDB-lite"/>
    </source>
</evidence>
<dbReference type="AlphaFoldDB" id="A0A7S0DRL4"/>
<feature type="region of interest" description="Disordered" evidence="2">
    <location>
        <begin position="112"/>
        <end position="178"/>
    </location>
</feature>
<evidence type="ECO:0000256" key="1">
    <source>
        <dbReference type="ARBA" id="ARBA00025733"/>
    </source>
</evidence>
<dbReference type="GO" id="GO:0051131">
    <property type="term" value="P:chaperone-mediated protein complex assembly"/>
    <property type="evidence" value="ECO:0007669"/>
    <property type="project" value="TreeGrafter"/>
</dbReference>
<organism evidence="4">
    <name type="scientific">Amorphochlora amoebiformis</name>
    <dbReference type="NCBI Taxonomy" id="1561963"/>
    <lineage>
        <taxon>Eukaryota</taxon>
        <taxon>Sar</taxon>
        <taxon>Rhizaria</taxon>
        <taxon>Cercozoa</taxon>
        <taxon>Chlorarachniophyceae</taxon>
        <taxon>Amorphochlora</taxon>
    </lineage>
</organism>
<dbReference type="InterPro" id="IPR007052">
    <property type="entry name" value="CS_dom"/>
</dbReference>
<name>A0A7S0DRL4_9EUKA</name>
<dbReference type="InterPro" id="IPR008978">
    <property type="entry name" value="HSP20-like_chaperone"/>
</dbReference>
<dbReference type="Gene3D" id="2.60.40.790">
    <property type="match status" value="1"/>
</dbReference>
<feature type="compositionally biased region" description="Basic and acidic residues" evidence="2">
    <location>
        <begin position="147"/>
        <end position="163"/>
    </location>
</feature>
<dbReference type="GO" id="GO:0051087">
    <property type="term" value="F:protein-folding chaperone binding"/>
    <property type="evidence" value="ECO:0007669"/>
    <property type="project" value="TreeGrafter"/>
</dbReference>
<dbReference type="SUPFAM" id="SSF49764">
    <property type="entry name" value="HSP20-like chaperones"/>
    <property type="match status" value="1"/>
</dbReference>
<evidence type="ECO:0000259" key="3">
    <source>
        <dbReference type="PROSITE" id="PS51203"/>
    </source>
</evidence>
<proteinExistence type="inferred from homology"/>
<reference evidence="4" key="1">
    <citation type="submission" date="2021-01" db="EMBL/GenBank/DDBJ databases">
        <authorList>
            <person name="Corre E."/>
            <person name="Pelletier E."/>
            <person name="Niang G."/>
            <person name="Scheremetjew M."/>
            <person name="Finn R."/>
            <person name="Kale V."/>
            <person name="Holt S."/>
            <person name="Cochrane G."/>
            <person name="Meng A."/>
            <person name="Brown T."/>
            <person name="Cohen L."/>
        </authorList>
    </citation>
    <scope>NUCLEOTIDE SEQUENCE</scope>
    <source>
        <strain evidence="4">CCMP2058</strain>
    </source>
</reference>
<feature type="compositionally biased region" description="Acidic residues" evidence="2">
    <location>
        <begin position="112"/>
        <end position="122"/>
    </location>
</feature>
<dbReference type="PROSITE" id="PS51203">
    <property type="entry name" value="CS"/>
    <property type="match status" value="1"/>
</dbReference>
<dbReference type="EMBL" id="HBEM01028564">
    <property type="protein sequence ID" value="CAD8460564.1"/>
    <property type="molecule type" value="Transcribed_RNA"/>
</dbReference>
<feature type="compositionally biased region" description="Acidic residues" evidence="2">
    <location>
        <begin position="164"/>
        <end position="178"/>
    </location>
</feature>
<feature type="domain" description="CS" evidence="3">
    <location>
        <begin position="3"/>
        <end position="89"/>
    </location>
</feature>
<dbReference type="GO" id="GO:0006457">
    <property type="term" value="P:protein folding"/>
    <property type="evidence" value="ECO:0007669"/>
    <property type="project" value="TreeGrafter"/>
</dbReference>
<evidence type="ECO:0000313" key="4">
    <source>
        <dbReference type="EMBL" id="CAD8460564.1"/>
    </source>
</evidence>
<dbReference type="PANTHER" id="PTHR22932:SF1">
    <property type="entry name" value="CO-CHAPERONE PROTEIN DAF-41"/>
    <property type="match status" value="1"/>
</dbReference>
<gene>
    <name evidence="4" type="ORF">LAMO00422_LOCUS19522</name>
</gene>